<dbReference type="Proteomes" id="UP000011910">
    <property type="component" value="Unassembled WGS sequence"/>
</dbReference>
<organism evidence="1 2">
    <name type="scientific">Cesiribacter andamanensis AMV16</name>
    <dbReference type="NCBI Taxonomy" id="1279009"/>
    <lineage>
        <taxon>Bacteria</taxon>
        <taxon>Pseudomonadati</taxon>
        <taxon>Bacteroidota</taxon>
        <taxon>Cytophagia</taxon>
        <taxon>Cytophagales</taxon>
        <taxon>Cesiribacteraceae</taxon>
        <taxon>Cesiribacter</taxon>
    </lineage>
</organism>
<protein>
    <submittedName>
        <fullName evidence="1">Uncharacterized protein</fullName>
    </submittedName>
</protein>
<evidence type="ECO:0000313" key="2">
    <source>
        <dbReference type="Proteomes" id="UP000011910"/>
    </source>
</evidence>
<comment type="caution">
    <text evidence="1">The sequence shown here is derived from an EMBL/GenBank/DDBJ whole genome shotgun (WGS) entry which is preliminary data.</text>
</comment>
<gene>
    <name evidence="1" type="ORF">ADICEAN_00760</name>
</gene>
<sequence>MGIYQYIHYRDVQRSTHNYGASLFTRYFVLPKVYATAEYEQLNMQTISYQEIGARRWVDRMLIGAGYFQPAGRRGGFHLGILYDVFYSPTDPYYPYQSPFVYRIGFIF</sequence>
<dbReference type="AlphaFoldDB" id="M7NQL6"/>
<reference evidence="1 2" key="1">
    <citation type="journal article" date="2013" name="Genome Announc.">
        <title>Draft Genome Sequence of Cesiribacter andamanensis Strain AMV16T, Isolated from a Soil Sample from a Mud Volcano in the Andaman Islands, India.</title>
        <authorList>
            <person name="Shivaji S."/>
            <person name="Ara S."/>
            <person name="Begum Z."/>
            <person name="Srinivas T.N."/>
            <person name="Singh A."/>
            <person name="Kumar Pinnaka A."/>
        </authorList>
    </citation>
    <scope>NUCLEOTIDE SEQUENCE [LARGE SCALE GENOMIC DNA]</scope>
    <source>
        <strain evidence="1 2">AMV16</strain>
    </source>
</reference>
<dbReference type="EMBL" id="AODQ01000012">
    <property type="protein sequence ID" value="EMR04020.1"/>
    <property type="molecule type" value="Genomic_DNA"/>
</dbReference>
<proteinExistence type="predicted"/>
<accession>M7NQL6</accession>
<evidence type="ECO:0000313" key="1">
    <source>
        <dbReference type="EMBL" id="EMR04020.1"/>
    </source>
</evidence>
<name>M7NQL6_9BACT</name>
<keyword evidence="2" id="KW-1185">Reference proteome</keyword>